<dbReference type="EC" id="2.4.99.28" evidence="24"/>
<evidence type="ECO:0000313" key="31">
    <source>
        <dbReference type="Proteomes" id="UP000095597"/>
    </source>
</evidence>
<dbReference type="GO" id="GO:0008360">
    <property type="term" value="P:regulation of cell shape"/>
    <property type="evidence" value="ECO:0007669"/>
    <property type="project" value="UniProtKB-KW"/>
</dbReference>
<evidence type="ECO:0000256" key="9">
    <source>
        <dbReference type="ARBA" id="ARBA00022645"/>
    </source>
</evidence>
<accession>A0A173RYX0</accession>
<keyword evidence="9" id="KW-0121">Carboxypeptidase</keyword>
<dbReference type="Gene3D" id="3.40.710.10">
    <property type="entry name" value="DD-peptidase/beta-lactamase superfamily"/>
    <property type="match status" value="1"/>
</dbReference>
<keyword evidence="10" id="KW-0645">Protease</keyword>
<feature type="domain" description="Glycosyl transferase family 51" evidence="29">
    <location>
        <begin position="86"/>
        <end position="266"/>
    </location>
</feature>
<dbReference type="InterPro" id="IPR050396">
    <property type="entry name" value="Glycosyltr_51/Transpeptidase"/>
</dbReference>
<comment type="similarity">
    <text evidence="5">In the N-terminal section; belongs to the glycosyltransferase 51 family.</text>
</comment>
<evidence type="ECO:0000259" key="29">
    <source>
        <dbReference type="Pfam" id="PF00912"/>
    </source>
</evidence>
<proteinExistence type="inferred from homology"/>
<dbReference type="InterPro" id="IPR001264">
    <property type="entry name" value="Glyco_trans_51"/>
</dbReference>
<evidence type="ECO:0000256" key="17">
    <source>
        <dbReference type="ARBA" id="ARBA00022984"/>
    </source>
</evidence>
<dbReference type="Gene3D" id="1.10.3810.10">
    <property type="entry name" value="Biosynthetic peptidoglycan transglycosylase-like"/>
    <property type="match status" value="1"/>
</dbReference>
<dbReference type="GO" id="GO:0006508">
    <property type="term" value="P:proteolysis"/>
    <property type="evidence" value="ECO:0007669"/>
    <property type="project" value="UniProtKB-KW"/>
</dbReference>
<evidence type="ECO:0000256" key="12">
    <source>
        <dbReference type="ARBA" id="ARBA00022679"/>
    </source>
</evidence>
<comment type="similarity">
    <text evidence="4">In the C-terminal section; belongs to the transpeptidase family.</text>
</comment>
<keyword evidence="17" id="KW-0573">Peptidoglycan synthesis</keyword>
<dbReference type="GO" id="GO:0009252">
    <property type="term" value="P:peptidoglycan biosynthetic process"/>
    <property type="evidence" value="ECO:0007669"/>
    <property type="project" value="UniProtKB-UniPathway"/>
</dbReference>
<dbReference type="InterPro" id="IPR012338">
    <property type="entry name" value="Beta-lactam/transpept-like"/>
</dbReference>
<evidence type="ECO:0000256" key="8">
    <source>
        <dbReference type="ARBA" id="ARBA00022475"/>
    </source>
</evidence>
<dbReference type="GO" id="GO:0005886">
    <property type="term" value="C:plasma membrane"/>
    <property type="evidence" value="ECO:0007669"/>
    <property type="project" value="UniProtKB-SubCell"/>
</dbReference>
<evidence type="ECO:0000256" key="15">
    <source>
        <dbReference type="ARBA" id="ARBA00022960"/>
    </source>
</evidence>
<evidence type="ECO:0000256" key="5">
    <source>
        <dbReference type="ARBA" id="ARBA00007739"/>
    </source>
</evidence>
<dbReference type="EMBL" id="CYXO01000003">
    <property type="protein sequence ID" value="CUM82759.1"/>
    <property type="molecule type" value="Genomic_DNA"/>
</dbReference>
<feature type="region of interest" description="Disordered" evidence="27">
    <location>
        <begin position="778"/>
        <end position="896"/>
    </location>
</feature>
<keyword evidence="11" id="KW-0328">Glycosyltransferase</keyword>
<keyword evidence="12" id="KW-0808">Transferase</keyword>
<evidence type="ECO:0000256" key="22">
    <source>
        <dbReference type="ARBA" id="ARBA00023316"/>
    </source>
</evidence>
<reference evidence="30 31" key="1">
    <citation type="submission" date="2015-09" db="EMBL/GenBank/DDBJ databases">
        <authorList>
            <consortium name="Pathogen Informatics"/>
        </authorList>
    </citation>
    <scope>NUCLEOTIDE SEQUENCE [LARGE SCALE GENOMIC DNA]</scope>
    <source>
        <strain evidence="30 31">2789STDY5834961</strain>
    </source>
</reference>
<dbReference type="Proteomes" id="UP000095597">
    <property type="component" value="Unassembled WGS sequence"/>
</dbReference>
<comment type="pathway">
    <text evidence="3">Cell wall biogenesis; peptidoglycan biosynthesis.</text>
</comment>
<dbReference type="InterPro" id="IPR001460">
    <property type="entry name" value="PCN-bd_Tpept"/>
</dbReference>
<protein>
    <recommendedName>
        <fullName evidence="7">Penicillin-binding protein 1A</fullName>
        <ecNumber evidence="24">2.4.99.28</ecNumber>
        <ecNumber evidence="6">3.4.16.4</ecNumber>
    </recommendedName>
</protein>
<evidence type="ECO:0000256" key="20">
    <source>
        <dbReference type="ARBA" id="ARBA00023251"/>
    </source>
</evidence>
<evidence type="ECO:0000256" key="23">
    <source>
        <dbReference type="ARBA" id="ARBA00034000"/>
    </source>
</evidence>
<feature type="compositionally biased region" description="Gly residues" evidence="27">
    <location>
        <begin position="824"/>
        <end position="896"/>
    </location>
</feature>
<dbReference type="GO" id="GO:0071555">
    <property type="term" value="P:cell wall organization"/>
    <property type="evidence" value="ECO:0007669"/>
    <property type="project" value="UniProtKB-KW"/>
</dbReference>
<dbReference type="PANTHER" id="PTHR32282">
    <property type="entry name" value="BINDING PROTEIN TRANSPEPTIDASE, PUTATIVE-RELATED"/>
    <property type="match status" value="1"/>
</dbReference>
<evidence type="ECO:0000256" key="4">
    <source>
        <dbReference type="ARBA" id="ARBA00007090"/>
    </source>
</evidence>
<dbReference type="OrthoDB" id="9766909at2"/>
<comment type="pathway">
    <text evidence="26">Glycan biosynthesis.</text>
</comment>
<comment type="function">
    <text evidence="1">Cell wall formation. Synthesis of cross-linked peptidoglycan from the lipid intermediates. The enzyme has a penicillin-insensitive transglycosylase N-terminal domain (formation of linear glycan strands) and a penicillin-sensitive transpeptidase C-terminal domain (cross-linking of the peptide subunits).</text>
</comment>
<evidence type="ECO:0000256" key="10">
    <source>
        <dbReference type="ARBA" id="ARBA00022670"/>
    </source>
</evidence>
<dbReference type="GO" id="GO:0008955">
    <property type="term" value="F:peptidoglycan glycosyltransferase activity"/>
    <property type="evidence" value="ECO:0007669"/>
    <property type="project" value="UniProtKB-EC"/>
</dbReference>
<keyword evidence="22" id="KW-0961">Cell wall biogenesis/degradation</keyword>
<dbReference type="EC" id="3.4.16.4" evidence="6"/>
<dbReference type="SUPFAM" id="SSF56601">
    <property type="entry name" value="beta-lactamase/transpeptidase-like"/>
    <property type="match status" value="1"/>
</dbReference>
<dbReference type="Pfam" id="PF00905">
    <property type="entry name" value="Transpeptidase"/>
    <property type="match status" value="1"/>
</dbReference>
<evidence type="ECO:0000256" key="18">
    <source>
        <dbReference type="ARBA" id="ARBA00022989"/>
    </source>
</evidence>
<dbReference type="NCBIfam" id="TIGR02074">
    <property type="entry name" value="PBP_1a_fam"/>
    <property type="match status" value="1"/>
</dbReference>
<keyword evidence="21" id="KW-0511">Multifunctional enzyme</keyword>
<feature type="domain" description="Penicillin-binding protein transpeptidase" evidence="28">
    <location>
        <begin position="443"/>
        <end position="694"/>
    </location>
</feature>
<keyword evidence="14" id="KW-0378">Hydrolase</keyword>
<dbReference type="FunFam" id="1.10.3810.10:FF:000001">
    <property type="entry name" value="Penicillin-binding protein 1A"/>
    <property type="match status" value="1"/>
</dbReference>
<evidence type="ECO:0000256" key="1">
    <source>
        <dbReference type="ARBA" id="ARBA00002624"/>
    </source>
</evidence>
<evidence type="ECO:0000256" key="11">
    <source>
        <dbReference type="ARBA" id="ARBA00022676"/>
    </source>
</evidence>
<dbReference type="InterPro" id="IPR036950">
    <property type="entry name" value="PBP_transglycosylase"/>
</dbReference>
<dbReference type="GO" id="GO:0046677">
    <property type="term" value="P:response to antibiotic"/>
    <property type="evidence" value="ECO:0007669"/>
    <property type="project" value="UniProtKB-KW"/>
</dbReference>
<dbReference type="UniPathway" id="UPA00219"/>
<comment type="catalytic activity">
    <reaction evidence="23">
        <text>Preferential cleavage: (Ac)2-L-Lys-D-Ala-|-D-Ala. Also transpeptidation of peptidyl-alanyl moieties that are N-acyl substituents of D-alanine.</text>
        <dbReference type="EC" id="3.4.16.4"/>
    </reaction>
</comment>
<sequence length="896" mass="96204">MNYGKKKAAKRQKKITSKSTMQGKRIVVRLFKALLICIVLAAVVGMAGGGLFIKKIIDDTPHVSTSDVKPKGFTTFVYADDGSTEIERFVSSGSNRVYKSIDEIPKNLQHAFVAIEDERFYKHNGIDLQGIARAAVVGIARGGFSEGASTLTQQLIKNNVFPNFTKEKNFYDKLQRKIQEQYLAVQIEKQMSKNEIMESYLNTINLGQNCLGVQSASQRYFGKDVSDLTLSECAVIAGITQNPTDYDPVTRPENNKIRRNKVLKNMLEQGYISQKQYDKAMSDDVYARIQATSASSQADNAYSYFVDALAQQVIQDLKDQLGYTDTQAYNAVYSGGLSIYSTQNQEMQKICDEEANNDANYPGLKEYGLDYALTVTRADGSVENYGSNNIKNYVEKTYGNDQGLLYSSEDAAKAMVAEWKSTIAQEGDTYDERITITPQPQSSITIMDQKTGQIKAMVGGRGEKASSLGLNRAYQGSKRQPGSTFKILAAYAPALDSCDKTLATTIDDEPYTLKNGNVLRNANKQYGGTTTLRNGIKKSINVVAVKLSDEITQELGYEYCEKFGISTLVKDKTINGKVFDDSTSQTLALGGITEGVYNYEMCAAYASIANGGVYNKPTLYSKVVDHDGNVLLDGTGESHTVIKDSTAYLLTSAMEDVVNSGTGTACQLPNMPVAGKTGTTTSNKDLWFCGFTPYYTCAVWGGYDDNKECDYDTSFRFRLWKGIMSRIHENLESKDFKVPTSVEKKSICTITGKLATNGCPSITEYFAKDTLPSETCSGHGYSSGRKYKSSTEDNDTTEDASSYSNNTGNSYNNNTGTTSDNTGGNTGGSTGGNTGGSTGGNTGGSTSGNTGGGSTGGNTGGGSTGGNTGGGSTGGNTGGGSTGGNTGGSTGGDTSQ</sequence>
<dbReference type="PANTHER" id="PTHR32282:SF11">
    <property type="entry name" value="PENICILLIN-BINDING PROTEIN 1B"/>
    <property type="match status" value="1"/>
</dbReference>
<gene>
    <name evidence="30" type="primary">ponA</name>
    <name evidence="30" type="ORF">ERS852573_00718</name>
</gene>
<keyword evidence="8" id="KW-1003">Cell membrane</keyword>
<dbReference type="Pfam" id="PF00912">
    <property type="entry name" value="Transgly"/>
    <property type="match status" value="1"/>
</dbReference>
<dbReference type="InterPro" id="IPR023346">
    <property type="entry name" value="Lysozyme-like_dom_sf"/>
</dbReference>
<evidence type="ECO:0000256" key="2">
    <source>
        <dbReference type="ARBA" id="ARBA00004401"/>
    </source>
</evidence>
<evidence type="ECO:0000256" key="25">
    <source>
        <dbReference type="ARBA" id="ARBA00049902"/>
    </source>
</evidence>
<evidence type="ECO:0000259" key="28">
    <source>
        <dbReference type="Pfam" id="PF00905"/>
    </source>
</evidence>
<dbReference type="GO" id="GO:0030288">
    <property type="term" value="C:outer membrane-bounded periplasmic space"/>
    <property type="evidence" value="ECO:0007669"/>
    <property type="project" value="TreeGrafter"/>
</dbReference>
<evidence type="ECO:0000256" key="27">
    <source>
        <dbReference type="SAM" id="MobiDB-lite"/>
    </source>
</evidence>
<feature type="compositionally biased region" description="Low complexity" evidence="27">
    <location>
        <begin position="801"/>
        <end position="823"/>
    </location>
</feature>
<dbReference type="GO" id="GO:0009002">
    <property type="term" value="F:serine-type D-Ala-D-Ala carboxypeptidase activity"/>
    <property type="evidence" value="ECO:0007669"/>
    <property type="project" value="UniProtKB-EC"/>
</dbReference>
<dbReference type="AlphaFoldDB" id="A0A173RYX0"/>
<evidence type="ECO:0000256" key="13">
    <source>
        <dbReference type="ARBA" id="ARBA00022692"/>
    </source>
</evidence>
<name>A0A173RYX0_9FIRM</name>
<evidence type="ECO:0000313" key="30">
    <source>
        <dbReference type="EMBL" id="CUM82759.1"/>
    </source>
</evidence>
<evidence type="ECO:0000256" key="14">
    <source>
        <dbReference type="ARBA" id="ARBA00022801"/>
    </source>
</evidence>
<comment type="subcellular location">
    <subcellularLocation>
        <location evidence="2">Cell membrane</location>
        <topology evidence="2">Single-pass type II membrane protein</topology>
    </subcellularLocation>
</comment>
<dbReference type="SUPFAM" id="SSF53955">
    <property type="entry name" value="Lysozyme-like"/>
    <property type="match status" value="1"/>
</dbReference>
<evidence type="ECO:0000256" key="21">
    <source>
        <dbReference type="ARBA" id="ARBA00023268"/>
    </source>
</evidence>
<keyword evidence="19" id="KW-0472">Membrane</keyword>
<comment type="catalytic activity">
    <reaction evidence="25">
        <text>[GlcNAc-(1-&gt;4)-Mur2Ac(oyl-L-Ala-gamma-D-Glu-L-Lys-D-Ala-D-Ala)](n)-di-trans,octa-cis-undecaprenyl diphosphate + beta-D-GlcNAc-(1-&gt;4)-Mur2Ac(oyl-L-Ala-gamma-D-Glu-L-Lys-D-Ala-D-Ala)-di-trans,octa-cis-undecaprenyl diphosphate = [GlcNAc-(1-&gt;4)-Mur2Ac(oyl-L-Ala-gamma-D-Glu-L-Lys-D-Ala-D-Ala)](n+1)-di-trans,octa-cis-undecaprenyl diphosphate + di-trans,octa-cis-undecaprenyl diphosphate + H(+)</text>
        <dbReference type="Rhea" id="RHEA:23708"/>
        <dbReference type="Rhea" id="RHEA-COMP:9602"/>
        <dbReference type="Rhea" id="RHEA-COMP:9603"/>
        <dbReference type="ChEBI" id="CHEBI:15378"/>
        <dbReference type="ChEBI" id="CHEBI:58405"/>
        <dbReference type="ChEBI" id="CHEBI:60033"/>
        <dbReference type="ChEBI" id="CHEBI:78435"/>
        <dbReference type="EC" id="2.4.99.28"/>
    </reaction>
</comment>
<evidence type="ECO:0000256" key="19">
    <source>
        <dbReference type="ARBA" id="ARBA00023136"/>
    </source>
</evidence>
<organism evidence="30 31">
    <name type="scientific">Dorea longicatena</name>
    <dbReference type="NCBI Taxonomy" id="88431"/>
    <lineage>
        <taxon>Bacteria</taxon>
        <taxon>Bacillati</taxon>
        <taxon>Bacillota</taxon>
        <taxon>Clostridia</taxon>
        <taxon>Lachnospirales</taxon>
        <taxon>Lachnospiraceae</taxon>
        <taxon>Dorea</taxon>
    </lineage>
</organism>
<dbReference type="RefSeq" id="WP_055213696.1">
    <property type="nucleotide sequence ID" value="NZ_CYXO01000003.1"/>
</dbReference>
<keyword evidence="13" id="KW-0812">Transmembrane</keyword>
<evidence type="ECO:0000256" key="6">
    <source>
        <dbReference type="ARBA" id="ARBA00012448"/>
    </source>
</evidence>
<keyword evidence="16" id="KW-0735">Signal-anchor</keyword>
<evidence type="ECO:0000256" key="24">
    <source>
        <dbReference type="ARBA" id="ARBA00044770"/>
    </source>
</evidence>
<dbReference type="GO" id="GO:0008658">
    <property type="term" value="F:penicillin binding"/>
    <property type="evidence" value="ECO:0007669"/>
    <property type="project" value="InterPro"/>
</dbReference>
<evidence type="ECO:0000256" key="26">
    <source>
        <dbReference type="ARBA" id="ARBA00060592"/>
    </source>
</evidence>
<keyword evidence="18" id="KW-1133">Transmembrane helix</keyword>
<evidence type="ECO:0000256" key="3">
    <source>
        <dbReference type="ARBA" id="ARBA00004752"/>
    </source>
</evidence>
<evidence type="ECO:0000256" key="16">
    <source>
        <dbReference type="ARBA" id="ARBA00022968"/>
    </source>
</evidence>
<evidence type="ECO:0000256" key="7">
    <source>
        <dbReference type="ARBA" id="ARBA00018638"/>
    </source>
</evidence>
<keyword evidence="15" id="KW-0133">Cell shape</keyword>
<keyword evidence="20" id="KW-0046">Antibiotic resistance</keyword>